<dbReference type="RefSeq" id="WP_215885590.1">
    <property type="nucleotide sequence ID" value="NZ_JAAXYO010000123.1"/>
</dbReference>
<dbReference type="PROSITE" id="PS51257">
    <property type="entry name" value="PROKAR_LIPOPROTEIN"/>
    <property type="match status" value="1"/>
</dbReference>
<proteinExistence type="predicted"/>
<comment type="caution">
    <text evidence="1">The sequence shown here is derived from an EMBL/GenBank/DDBJ whole genome shotgun (WGS) entry which is preliminary data.</text>
</comment>
<accession>A0AAE2YQ16</accession>
<dbReference type="InterPro" id="IPR047937">
    <property type="entry name" value="Eex_IncN-like"/>
</dbReference>
<organism evidence="1 2">
    <name type="scientific">Igneacidithiobacillus copahuensis</name>
    <dbReference type="NCBI Taxonomy" id="2724909"/>
    <lineage>
        <taxon>Bacteria</taxon>
        <taxon>Pseudomonadati</taxon>
        <taxon>Pseudomonadota</taxon>
        <taxon>Acidithiobacillia</taxon>
        <taxon>Acidithiobacillales</taxon>
        <taxon>Acidithiobacillaceae</taxon>
        <taxon>Igneacidithiobacillus</taxon>
    </lineage>
</organism>
<evidence type="ECO:0000313" key="1">
    <source>
        <dbReference type="EMBL" id="MBU2788237.1"/>
    </source>
</evidence>
<protein>
    <submittedName>
        <fullName evidence="1">EexN family lipoprotein</fullName>
    </submittedName>
</protein>
<dbReference type="AlphaFoldDB" id="A0AAE2YQ16"/>
<keyword evidence="1" id="KW-0449">Lipoprotein</keyword>
<dbReference type="EMBL" id="JAAXYO010000123">
    <property type="protein sequence ID" value="MBU2788237.1"/>
    <property type="molecule type" value="Genomic_DNA"/>
</dbReference>
<name>A0AAE2YQ16_9PROT</name>
<keyword evidence="2" id="KW-1185">Reference proteome</keyword>
<dbReference type="NCBIfam" id="NF033894">
    <property type="entry name" value="Eex_IncN"/>
    <property type="match status" value="1"/>
</dbReference>
<evidence type="ECO:0000313" key="2">
    <source>
        <dbReference type="Proteomes" id="UP001197378"/>
    </source>
</evidence>
<reference evidence="1" key="1">
    <citation type="journal article" date="2021" name="ISME J.">
        <title>Genomic evolution of the class Acidithiobacillia: deep-branching Proteobacteria living in extreme acidic conditions.</title>
        <authorList>
            <person name="Moya-Beltran A."/>
            <person name="Beard S."/>
            <person name="Rojas-Villalobos C."/>
            <person name="Issotta F."/>
            <person name="Gallardo Y."/>
            <person name="Ulloa R."/>
            <person name="Giaveno A."/>
            <person name="Degli Esposti M."/>
            <person name="Johnson D.B."/>
            <person name="Quatrini R."/>
        </authorList>
    </citation>
    <scope>NUCLEOTIDE SEQUENCE</scope>
    <source>
        <strain evidence="1">VAN18-1</strain>
    </source>
</reference>
<gene>
    <name evidence="1" type="ORF">HFQ13_08475</name>
</gene>
<sequence length="88" mass="9730">MKKHFVVVGLLTLALAGCGHRPVYTQAYYAKHPKAEEKALAYCQDHKKVSHAREQDCQAAANAELIYGTSGKPNKPVTYGKPNFGWLN</sequence>
<dbReference type="Proteomes" id="UP001197378">
    <property type="component" value="Unassembled WGS sequence"/>
</dbReference>